<dbReference type="GO" id="GO:0016706">
    <property type="term" value="F:2-oxoglutarate-dependent dioxygenase activity"/>
    <property type="evidence" value="ECO:0007669"/>
    <property type="project" value="UniProtKB-ARBA"/>
</dbReference>
<dbReference type="AlphaFoldDB" id="A0A254TC02"/>
<keyword evidence="3" id="KW-1185">Reference proteome</keyword>
<reference evidence="2 3" key="1">
    <citation type="submission" date="2016-02" db="EMBL/GenBank/DDBJ databases">
        <authorList>
            <person name="Wen L."/>
            <person name="He K."/>
            <person name="Yang H."/>
        </authorList>
    </citation>
    <scope>NUCLEOTIDE SEQUENCE [LARGE SCALE GENOMIC DNA]</scope>
    <source>
        <strain evidence="2 3">TSA40</strain>
    </source>
</reference>
<organism evidence="2 3">
    <name type="scientific">Noviherbaspirillum denitrificans</name>
    <dbReference type="NCBI Taxonomy" id="1968433"/>
    <lineage>
        <taxon>Bacteria</taxon>
        <taxon>Pseudomonadati</taxon>
        <taxon>Pseudomonadota</taxon>
        <taxon>Betaproteobacteria</taxon>
        <taxon>Burkholderiales</taxon>
        <taxon>Oxalobacteraceae</taxon>
        <taxon>Noviherbaspirillum</taxon>
    </lineage>
</organism>
<evidence type="ECO:0000256" key="1">
    <source>
        <dbReference type="ARBA" id="ARBA00023002"/>
    </source>
</evidence>
<comment type="caution">
    <text evidence="2">The sequence shown here is derived from an EMBL/GenBank/DDBJ whole genome shotgun (WGS) entry which is preliminary data.</text>
</comment>
<dbReference type="SUPFAM" id="SSF51197">
    <property type="entry name" value="Clavaminate synthase-like"/>
    <property type="match status" value="1"/>
</dbReference>
<keyword evidence="1" id="KW-0560">Oxidoreductase</keyword>
<proteinExistence type="predicted"/>
<evidence type="ECO:0000313" key="3">
    <source>
        <dbReference type="Proteomes" id="UP000197535"/>
    </source>
</evidence>
<sequence>MLDAGTQRCRLLEWAREHRAWIEETLAESGAILFHNFKMEDPVADFDQFSRIISEELLDYVYRSTPRTLLSREFGVPKFPSVCFLKEIVVADI</sequence>
<dbReference type="Proteomes" id="UP000197535">
    <property type="component" value="Unassembled WGS sequence"/>
</dbReference>
<dbReference type="OrthoDB" id="9769888at2"/>
<accession>A0A254TC02</accession>
<dbReference type="RefSeq" id="WP_088707067.1">
    <property type="nucleotide sequence ID" value="NZ_LSTO01000001.1"/>
</dbReference>
<protein>
    <submittedName>
        <fullName evidence="2">Uncharacterized protein</fullName>
    </submittedName>
</protein>
<name>A0A254TC02_9BURK</name>
<gene>
    <name evidence="2" type="ORF">AYR66_12405</name>
</gene>
<evidence type="ECO:0000313" key="2">
    <source>
        <dbReference type="EMBL" id="OWW20179.1"/>
    </source>
</evidence>
<dbReference type="InterPro" id="IPR042098">
    <property type="entry name" value="TauD-like_sf"/>
</dbReference>
<dbReference type="Gene3D" id="3.60.130.10">
    <property type="entry name" value="Clavaminate synthase-like"/>
    <property type="match status" value="1"/>
</dbReference>
<dbReference type="EMBL" id="LSTO01000001">
    <property type="protein sequence ID" value="OWW20179.1"/>
    <property type="molecule type" value="Genomic_DNA"/>
</dbReference>